<name>A0A328CAC1_9DELT</name>
<keyword evidence="2" id="KW-1185">Reference proteome</keyword>
<reference evidence="1 2" key="1">
    <citation type="submission" date="2018-05" db="EMBL/GenBank/DDBJ databases">
        <title>Lujinxingia marina gen. nov. sp. nov., a new facultative anaerobic member of the class Deltaproteobacteria, and proposal of Lujinxingaceae fam. nov.</title>
        <authorList>
            <person name="Li C.-M."/>
        </authorList>
    </citation>
    <scope>NUCLEOTIDE SEQUENCE [LARGE SCALE GENOMIC DNA]</scope>
    <source>
        <strain evidence="1 2">B210</strain>
    </source>
</reference>
<accession>A0A328CAC1</accession>
<dbReference type="OrthoDB" id="5515117at2"/>
<comment type="caution">
    <text evidence="1">The sequence shown here is derived from an EMBL/GenBank/DDBJ whole genome shotgun (WGS) entry which is preliminary data.</text>
</comment>
<organism evidence="1 2">
    <name type="scientific">Lujinxingia litoralis</name>
    <dbReference type="NCBI Taxonomy" id="2211119"/>
    <lineage>
        <taxon>Bacteria</taxon>
        <taxon>Deltaproteobacteria</taxon>
        <taxon>Bradymonadales</taxon>
        <taxon>Lujinxingiaceae</taxon>
        <taxon>Lujinxingia</taxon>
    </lineage>
</organism>
<evidence type="ECO:0000313" key="1">
    <source>
        <dbReference type="EMBL" id="RAL22187.1"/>
    </source>
</evidence>
<dbReference type="RefSeq" id="WP_111729758.1">
    <property type="nucleotide sequence ID" value="NZ_QHKO01000004.1"/>
</dbReference>
<dbReference type="AlphaFoldDB" id="A0A328CAC1"/>
<sequence>MPLMTYGTAMNNPGVMEIDSGSYEISLNGVTLGYGWFTLDTFNNRTAYFVAEDSVAFPFDVPMGQTLSFERIPVDFTSPEAFGKWSREHLAPANPAHHCIIETQVNWGGI</sequence>
<proteinExistence type="predicted"/>
<evidence type="ECO:0000313" key="2">
    <source>
        <dbReference type="Proteomes" id="UP000249169"/>
    </source>
</evidence>
<gene>
    <name evidence="1" type="ORF">DL240_10045</name>
</gene>
<dbReference type="Proteomes" id="UP000249169">
    <property type="component" value="Unassembled WGS sequence"/>
</dbReference>
<dbReference type="EMBL" id="QHKO01000004">
    <property type="protein sequence ID" value="RAL22187.1"/>
    <property type="molecule type" value="Genomic_DNA"/>
</dbReference>
<protein>
    <submittedName>
        <fullName evidence="1">Uncharacterized protein</fullName>
    </submittedName>
</protein>